<keyword evidence="4 8" id="KW-0812">Transmembrane</keyword>
<dbReference type="InterPro" id="IPR043429">
    <property type="entry name" value="ArtM/GltK/GlnP/TcyL/YhdX-like"/>
</dbReference>
<evidence type="ECO:0000256" key="6">
    <source>
        <dbReference type="ARBA" id="ARBA00022989"/>
    </source>
</evidence>
<evidence type="ECO:0000256" key="8">
    <source>
        <dbReference type="SAM" id="Phobius"/>
    </source>
</evidence>
<keyword evidence="2" id="KW-0813">Transport</keyword>
<dbReference type="EMBL" id="LAZR01007297">
    <property type="protein sequence ID" value="KKM86158.1"/>
    <property type="molecule type" value="Genomic_DNA"/>
</dbReference>
<comment type="subcellular location">
    <subcellularLocation>
        <location evidence="1">Cell membrane</location>
        <topology evidence="1">Multi-pass membrane protein</topology>
    </subcellularLocation>
</comment>
<keyword evidence="5" id="KW-0029">Amino-acid transport</keyword>
<evidence type="ECO:0000256" key="4">
    <source>
        <dbReference type="ARBA" id="ARBA00022692"/>
    </source>
</evidence>
<evidence type="ECO:0000256" key="2">
    <source>
        <dbReference type="ARBA" id="ARBA00022448"/>
    </source>
</evidence>
<dbReference type="SUPFAM" id="SSF161098">
    <property type="entry name" value="MetI-like"/>
    <property type="match status" value="1"/>
</dbReference>
<dbReference type="CDD" id="cd06261">
    <property type="entry name" value="TM_PBP2"/>
    <property type="match status" value="1"/>
</dbReference>
<proteinExistence type="predicted"/>
<dbReference type="Pfam" id="PF00528">
    <property type="entry name" value="BPD_transp_1"/>
    <property type="match status" value="1"/>
</dbReference>
<evidence type="ECO:0000313" key="10">
    <source>
        <dbReference type="EMBL" id="KKM86158.1"/>
    </source>
</evidence>
<feature type="domain" description="ABC transmembrane type-1" evidence="9">
    <location>
        <begin position="22"/>
        <end position="210"/>
    </location>
</feature>
<keyword evidence="7 8" id="KW-0472">Membrane</keyword>
<reference evidence="10" key="1">
    <citation type="journal article" date="2015" name="Nature">
        <title>Complex archaea that bridge the gap between prokaryotes and eukaryotes.</title>
        <authorList>
            <person name="Spang A."/>
            <person name="Saw J.H."/>
            <person name="Jorgensen S.L."/>
            <person name="Zaremba-Niedzwiedzka K."/>
            <person name="Martijn J."/>
            <person name="Lind A.E."/>
            <person name="van Eijk R."/>
            <person name="Schleper C."/>
            <person name="Guy L."/>
            <person name="Ettema T.J."/>
        </authorList>
    </citation>
    <scope>NUCLEOTIDE SEQUENCE</scope>
</reference>
<evidence type="ECO:0000256" key="7">
    <source>
        <dbReference type="ARBA" id="ARBA00023136"/>
    </source>
</evidence>
<feature type="transmembrane region" description="Helical" evidence="8">
    <location>
        <begin position="192"/>
        <end position="212"/>
    </location>
</feature>
<accession>A0A0F9KWL3</accession>
<dbReference type="GO" id="GO:0022857">
    <property type="term" value="F:transmembrane transporter activity"/>
    <property type="evidence" value="ECO:0007669"/>
    <property type="project" value="InterPro"/>
</dbReference>
<keyword evidence="6 8" id="KW-1133">Transmembrane helix</keyword>
<gene>
    <name evidence="10" type="ORF">LCGC14_1281820</name>
</gene>
<dbReference type="AlphaFoldDB" id="A0A0F9KWL3"/>
<dbReference type="InterPro" id="IPR010065">
    <property type="entry name" value="AA_ABC_transptr_permease_3TM"/>
</dbReference>
<evidence type="ECO:0000256" key="3">
    <source>
        <dbReference type="ARBA" id="ARBA00022475"/>
    </source>
</evidence>
<dbReference type="PANTHER" id="PTHR30614">
    <property type="entry name" value="MEMBRANE COMPONENT OF AMINO ACID ABC TRANSPORTER"/>
    <property type="match status" value="1"/>
</dbReference>
<evidence type="ECO:0000259" key="9">
    <source>
        <dbReference type="PROSITE" id="PS50928"/>
    </source>
</evidence>
<keyword evidence="3" id="KW-1003">Cell membrane</keyword>
<evidence type="ECO:0000256" key="1">
    <source>
        <dbReference type="ARBA" id="ARBA00004651"/>
    </source>
</evidence>
<sequence length="231" mass="25727">MVWLSNEPNILTIFFYILTEGLFVTLALTALGLLIGFALGLLLALMRVYGPKEIGWFASGYEKLFRGIPLLILIFIFAFGIPRLFWYLEPLERPIAGVVLALGLRSGAYQSQIFRGAILSVHPGQMEAARALGMNGFQSFRHIVFPQALRLSVPSWSNEYAVVIKDSSFAYFVGIIEMTKAALRISANFPELWALSMGVVAIVYFIFTYPVTKLFGERQTKRLKDLGMGGG</sequence>
<organism evidence="10">
    <name type="scientific">marine sediment metagenome</name>
    <dbReference type="NCBI Taxonomy" id="412755"/>
    <lineage>
        <taxon>unclassified sequences</taxon>
        <taxon>metagenomes</taxon>
        <taxon>ecological metagenomes</taxon>
    </lineage>
</organism>
<dbReference type="GO" id="GO:0043190">
    <property type="term" value="C:ATP-binding cassette (ABC) transporter complex"/>
    <property type="evidence" value="ECO:0007669"/>
    <property type="project" value="InterPro"/>
</dbReference>
<dbReference type="NCBIfam" id="TIGR01726">
    <property type="entry name" value="HEQRo_perm_3TM"/>
    <property type="match status" value="1"/>
</dbReference>
<dbReference type="PANTHER" id="PTHR30614:SF0">
    <property type="entry name" value="L-CYSTINE TRANSPORT SYSTEM PERMEASE PROTEIN TCYL"/>
    <property type="match status" value="1"/>
</dbReference>
<name>A0A0F9KWL3_9ZZZZ</name>
<protein>
    <recommendedName>
        <fullName evidence="9">ABC transmembrane type-1 domain-containing protein</fullName>
    </recommendedName>
</protein>
<dbReference type="Gene3D" id="1.10.3720.10">
    <property type="entry name" value="MetI-like"/>
    <property type="match status" value="1"/>
</dbReference>
<dbReference type="PROSITE" id="PS50928">
    <property type="entry name" value="ABC_TM1"/>
    <property type="match status" value="1"/>
</dbReference>
<evidence type="ECO:0000256" key="5">
    <source>
        <dbReference type="ARBA" id="ARBA00022970"/>
    </source>
</evidence>
<dbReference type="InterPro" id="IPR035906">
    <property type="entry name" value="MetI-like_sf"/>
</dbReference>
<dbReference type="GO" id="GO:0006865">
    <property type="term" value="P:amino acid transport"/>
    <property type="evidence" value="ECO:0007669"/>
    <property type="project" value="UniProtKB-KW"/>
</dbReference>
<dbReference type="InterPro" id="IPR000515">
    <property type="entry name" value="MetI-like"/>
</dbReference>
<feature type="transmembrane region" description="Helical" evidence="8">
    <location>
        <begin position="13"/>
        <end position="46"/>
    </location>
</feature>
<feature type="transmembrane region" description="Helical" evidence="8">
    <location>
        <begin position="67"/>
        <end position="88"/>
    </location>
</feature>
<comment type="caution">
    <text evidence="10">The sequence shown here is derived from an EMBL/GenBank/DDBJ whole genome shotgun (WGS) entry which is preliminary data.</text>
</comment>